<sequence length="84" mass="9018">MKGWMVLRPNGGCSKQNKLMFRSLLEVAVCGVCPSHRPVSRGRFTSNLASIGWKVTPPGKAIGGEGKATPPKDGLCRILPAERN</sequence>
<evidence type="ECO:0000313" key="1">
    <source>
        <dbReference type="Proteomes" id="UP000887572"/>
    </source>
</evidence>
<accession>A0A914H2E7</accession>
<dbReference type="Proteomes" id="UP000887572">
    <property type="component" value="Unplaced"/>
</dbReference>
<keyword evidence="1" id="KW-1185">Reference proteome</keyword>
<dbReference type="AlphaFoldDB" id="A0A914H2E7"/>
<protein>
    <submittedName>
        <fullName evidence="2">Uncharacterized protein</fullName>
    </submittedName>
</protein>
<dbReference type="WBParaSite" id="Gr19_v10_g13250.t1">
    <property type="protein sequence ID" value="Gr19_v10_g13250.t1"/>
    <property type="gene ID" value="Gr19_v10_g13250"/>
</dbReference>
<reference evidence="2" key="1">
    <citation type="submission" date="2022-11" db="UniProtKB">
        <authorList>
            <consortium name="WormBaseParasite"/>
        </authorList>
    </citation>
    <scope>IDENTIFICATION</scope>
</reference>
<organism evidence="1 2">
    <name type="scientific">Globodera rostochiensis</name>
    <name type="common">Golden nematode worm</name>
    <name type="synonym">Heterodera rostochiensis</name>
    <dbReference type="NCBI Taxonomy" id="31243"/>
    <lineage>
        <taxon>Eukaryota</taxon>
        <taxon>Metazoa</taxon>
        <taxon>Ecdysozoa</taxon>
        <taxon>Nematoda</taxon>
        <taxon>Chromadorea</taxon>
        <taxon>Rhabditida</taxon>
        <taxon>Tylenchina</taxon>
        <taxon>Tylenchomorpha</taxon>
        <taxon>Tylenchoidea</taxon>
        <taxon>Heteroderidae</taxon>
        <taxon>Heteroderinae</taxon>
        <taxon>Globodera</taxon>
    </lineage>
</organism>
<proteinExistence type="predicted"/>
<name>A0A914H2E7_GLORO</name>
<evidence type="ECO:0000313" key="2">
    <source>
        <dbReference type="WBParaSite" id="Gr19_v10_g13250.t1"/>
    </source>
</evidence>